<keyword evidence="12 15" id="KW-1133">Transmembrane helix</keyword>
<dbReference type="InterPro" id="IPR003661">
    <property type="entry name" value="HisK_dim/P_dom"/>
</dbReference>
<dbReference type="PROSITE" id="PS50109">
    <property type="entry name" value="HIS_KIN"/>
    <property type="match status" value="1"/>
</dbReference>
<keyword evidence="6" id="KW-0597">Phosphoprotein</keyword>
<feature type="domain" description="Histidine kinase" evidence="16">
    <location>
        <begin position="212"/>
        <end position="429"/>
    </location>
</feature>
<evidence type="ECO:0000256" key="12">
    <source>
        <dbReference type="ARBA" id="ARBA00022989"/>
    </source>
</evidence>
<evidence type="ECO:0000256" key="2">
    <source>
        <dbReference type="ARBA" id="ARBA00004236"/>
    </source>
</evidence>
<comment type="catalytic activity">
    <reaction evidence="1">
        <text>ATP + protein L-histidine = ADP + protein N-phospho-L-histidine.</text>
        <dbReference type="EC" id="2.7.13.3"/>
    </reaction>
</comment>
<evidence type="ECO:0000256" key="14">
    <source>
        <dbReference type="ARBA" id="ARBA00023136"/>
    </source>
</evidence>
<keyword evidence="10 17" id="KW-0418">Kinase</keyword>
<proteinExistence type="predicted"/>
<dbReference type="FunFam" id="1.10.287.130:FF:000001">
    <property type="entry name" value="Two-component sensor histidine kinase"/>
    <property type="match status" value="1"/>
</dbReference>
<evidence type="ECO:0000256" key="5">
    <source>
        <dbReference type="ARBA" id="ARBA00022475"/>
    </source>
</evidence>
<protein>
    <recommendedName>
        <fullName evidence="3">histidine kinase</fullName>
        <ecNumber evidence="3">2.7.13.3</ecNumber>
    </recommendedName>
</protein>
<dbReference type="Proteomes" id="UP000287996">
    <property type="component" value="Unassembled WGS sequence"/>
</dbReference>
<dbReference type="CDD" id="cd00082">
    <property type="entry name" value="HisKA"/>
    <property type="match status" value="1"/>
</dbReference>
<keyword evidence="13" id="KW-0902">Two-component regulatory system</keyword>
<dbReference type="InterPro" id="IPR035965">
    <property type="entry name" value="PAS-like_dom_sf"/>
</dbReference>
<evidence type="ECO:0000256" key="4">
    <source>
        <dbReference type="ARBA" id="ARBA00022448"/>
    </source>
</evidence>
<reference evidence="17 18" key="1">
    <citation type="journal article" date="2011" name="Front. Microbiol.">
        <title>Genomic signatures of strain selection and enhancement in Bacillus atrophaeus var. globigii, a historical biowarfare simulant.</title>
        <authorList>
            <person name="Gibbons H.S."/>
            <person name="Broomall S.M."/>
            <person name="McNew L.A."/>
            <person name="Daligault H."/>
            <person name="Chapman C."/>
            <person name="Bruce D."/>
            <person name="Karavis M."/>
            <person name="Krepps M."/>
            <person name="McGregor P.A."/>
            <person name="Hong C."/>
            <person name="Park K.H."/>
            <person name="Akmal A."/>
            <person name="Feldman A."/>
            <person name="Lin J.S."/>
            <person name="Chang W.E."/>
            <person name="Higgs B.W."/>
            <person name="Demirev P."/>
            <person name="Lindquist J."/>
            <person name="Liem A."/>
            <person name="Fochler E."/>
            <person name="Read T.D."/>
            <person name="Tapia R."/>
            <person name="Johnson S."/>
            <person name="Bishop-Lilly K.A."/>
            <person name="Detter C."/>
            <person name="Han C."/>
            <person name="Sozhamannan S."/>
            <person name="Rosenzweig C.N."/>
            <person name="Skowronski E.W."/>
        </authorList>
    </citation>
    <scope>NUCLEOTIDE SEQUENCE [LARGE SCALE GENOMIC DNA]</scope>
    <source>
        <strain evidence="17 18">CC-PW-9</strain>
    </source>
</reference>
<accession>A0A432ZSA3</accession>
<evidence type="ECO:0000256" key="11">
    <source>
        <dbReference type="ARBA" id="ARBA00022840"/>
    </source>
</evidence>
<dbReference type="EC" id="2.7.13.3" evidence="3"/>
<keyword evidence="18" id="KW-1185">Reference proteome</keyword>
<dbReference type="InterPro" id="IPR003594">
    <property type="entry name" value="HATPase_dom"/>
</dbReference>
<dbReference type="SUPFAM" id="SSF55874">
    <property type="entry name" value="ATPase domain of HSP90 chaperone/DNA topoisomerase II/histidine kinase"/>
    <property type="match status" value="1"/>
</dbReference>
<dbReference type="InterPro" id="IPR036890">
    <property type="entry name" value="HATPase_C_sf"/>
</dbReference>
<dbReference type="Gene3D" id="3.30.450.20">
    <property type="entry name" value="PAS domain"/>
    <property type="match status" value="1"/>
</dbReference>
<evidence type="ECO:0000256" key="9">
    <source>
        <dbReference type="ARBA" id="ARBA00022741"/>
    </source>
</evidence>
<dbReference type="InterPro" id="IPR021766">
    <property type="entry name" value="PhoR_N"/>
</dbReference>
<dbReference type="GO" id="GO:0005886">
    <property type="term" value="C:plasma membrane"/>
    <property type="evidence" value="ECO:0007669"/>
    <property type="project" value="UniProtKB-SubCell"/>
</dbReference>
<dbReference type="InterPro" id="IPR005467">
    <property type="entry name" value="His_kinase_dom"/>
</dbReference>
<evidence type="ECO:0000256" key="3">
    <source>
        <dbReference type="ARBA" id="ARBA00012438"/>
    </source>
</evidence>
<keyword evidence="14 15" id="KW-0472">Membrane</keyword>
<organism evidence="17 18">
    <name type="scientific">Idiomarina tyrosinivorans</name>
    <dbReference type="NCBI Taxonomy" id="1445662"/>
    <lineage>
        <taxon>Bacteria</taxon>
        <taxon>Pseudomonadati</taxon>
        <taxon>Pseudomonadota</taxon>
        <taxon>Gammaproteobacteria</taxon>
        <taxon>Alteromonadales</taxon>
        <taxon>Idiomarinaceae</taxon>
        <taxon>Idiomarina</taxon>
    </lineage>
</organism>
<gene>
    <name evidence="17" type="primary">phoR</name>
    <name evidence="17" type="ORF">CWI84_04190</name>
</gene>
<evidence type="ECO:0000256" key="8">
    <source>
        <dbReference type="ARBA" id="ARBA00022692"/>
    </source>
</evidence>
<dbReference type="NCBIfam" id="TIGR02966">
    <property type="entry name" value="phoR_proteo"/>
    <property type="match status" value="1"/>
</dbReference>
<evidence type="ECO:0000256" key="1">
    <source>
        <dbReference type="ARBA" id="ARBA00000085"/>
    </source>
</evidence>
<dbReference type="SUPFAM" id="SSF47384">
    <property type="entry name" value="Homodimeric domain of signal transducing histidine kinase"/>
    <property type="match status" value="1"/>
</dbReference>
<dbReference type="SMART" id="SM00387">
    <property type="entry name" value="HATPase_c"/>
    <property type="match status" value="1"/>
</dbReference>
<dbReference type="RefSeq" id="WP_126841321.1">
    <property type="nucleotide sequence ID" value="NZ_PIQH01000003.1"/>
</dbReference>
<dbReference type="InterPro" id="IPR036097">
    <property type="entry name" value="HisK_dim/P_sf"/>
</dbReference>
<dbReference type="NCBIfam" id="NF008235">
    <property type="entry name" value="PRK11006.1"/>
    <property type="match status" value="1"/>
</dbReference>
<comment type="subcellular location">
    <subcellularLocation>
        <location evidence="2">Cell membrane</location>
    </subcellularLocation>
</comment>
<keyword evidence="7 17" id="KW-0808">Transferase</keyword>
<keyword evidence="4" id="KW-0813">Transport</keyword>
<evidence type="ECO:0000313" key="18">
    <source>
        <dbReference type="Proteomes" id="UP000287996"/>
    </source>
</evidence>
<evidence type="ECO:0000256" key="10">
    <source>
        <dbReference type="ARBA" id="ARBA00022777"/>
    </source>
</evidence>
<sequence length="434" mass="49951">MDNHYSVPFILRGLLLFLAPFLLIGWLADAFWMWLAIGLIVVVSWHYLYQLRLIHWLWRSRNLLPPSASGSWSYIYDGIYRTQRRSQQRRRALARILRRFREASEALPDAAFVFRRDGALLWSNKLAQFYFGLRWPGDAGLRISSLIRHPDFLAYLNRGDFSEALNMPSPMRESLELELRIMPYSEDQFLLIARDVTQLRQLENMRRDFVANVSHELKTPLTVLQGYLEMMESPADVPDALLAKAVKDMDGQTTRMGKLIDQLLVLSRIESQAGDIFDHKVGMPRLLKALENDAITLNSERNHELVFDFENVDMYGREDEMRSVIMNLVSNAIYYTPAGGTIRISWKPVLGGAMEFCVEDTGPGIAQEHIPRLTERFYRVDRDRNSKRGGTGLGLSIVKHALEHHNSHLQINSLPGKGSRFSFRISAEQLVDDN</sequence>
<dbReference type="EMBL" id="PIQH01000003">
    <property type="protein sequence ID" value="RUO80790.1"/>
    <property type="molecule type" value="Genomic_DNA"/>
</dbReference>
<evidence type="ECO:0000256" key="6">
    <source>
        <dbReference type="ARBA" id="ARBA00022553"/>
    </source>
</evidence>
<dbReference type="PANTHER" id="PTHR45453">
    <property type="entry name" value="PHOSPHATE REGULON SENSOR PROTEIN PHOR"/>
    <property type="match status" value="1"/>
</dbReference>
<dbReference type="GO" id="GO:0016036">
    <property type="term" value="P:cellular response to phosphate starvation"/>
    <property type="evidence" value="ECO:0007669"/>
    <property type="project" value="TreeGrafter"/>
</dbReference>
<dbReference type="OrthoDB" id="9813151at2"/>
<dbReference type="SUPFAM" id="SSF55785">
    <property type="entry name" value="PYP-like sensor domain (PAS domain)"/>
    <property type="match status" value="1"/>
</dbReference>
<dbReference type="InterPro" id="IPR050351">
    <property type="entry name" value="BphY/WalK/GraS-like"/>
</dbReference>
<dbReference type="Gene3D" id="1.10.287.130">
    <property type="match status" value="1"/>
</dbReference>
<dbReference type="InterPro" id="IPR014310">
    <property type="entry name" value="Sig_transdc_His_kinase_PhoR"/>
</dbReference>
<evidence type="ECO:0000259" key="16">
    <source>
        <dbReference type="PROSITE" id="PS50109"/>
    </source>
</evidence>
<dbReference type="GO" id="GO:0000155">
    <property type="term" value="F:phosphorelay sensor kinase activity"/>
    <property type="evidence" value="ECO:0007669"/>
    <property type="project" value="InterPro"/>
</dbReference>
<dbReference type="PRINTS" id="PR00344">
    <property type="entry name" value="BCTRLSENSOR"/>
</dbReference>
<name>A0A432ZSA3_9GAMM</name>
<evidence type="ECO:0000313" key="17">
    <source>
        <dbReference type="EMBL" id="RUO80790.1"/>
    </source>
</evidence>
<feature type="transmembrane region" description="Helical" evidence="15">
    <location>
        <begin position="31"/>
        <end position="49"/>
    </location>
</feature>
<keyword evidence="8 15" id="KW-0812">Transmembrane</keyword>
<dbReference type="GO" id="GO:0005524">
    <property type="term" value="F:ATP binding"/>
    <property type="evidence" value="ECO:0007669"/>
    <property type="project" value="UniProtKB-KW"/>
</dbReference>
<dbReference type="PANTHER" id="PTHR45453:SF1">
    <property type="entry name" value="PHOSPHATE REGULON SENSOR PROTEIN PHOR"/>
    <property type="match status" value="1"/>
</dbReference>
<comment type="caution">
    <text evidence="17">The sequence shown here is derived from an EMBL/GenBank/DDBJ whole genome shotgun (WGS) entry which is preliminary data.</text>
</comment>
<evidence type="ECO:0000256" key="15">
    <source>
        <dbReference type="SAM" id="Phobius"/>
    </source>
</evidence>
<dbReference type="Pfam" id="PF11808">
    <property type="entry name" value="PhoR"/>
    <property type="match status" value="1"/>
</dbReference>
<keyword evidence="9" id="KW-0547">Nucleotide-binding</keyword>
<evidence type="ECO:0000256" key="7">
    <source>
        <dbReference type="ARBA" id="ARBA00022679"/>
    </source>
</evidence>
<keyword evidence="5" id="KW-1003">Cell membrane</keyword>
<dbReference type="GO" id="GO:0004721">
    <property type="term" value="F:phosphoprotein phosphatase activity"/>
    <property type="evidence" value="ECO:0007669"/>
    <property type="project" value="InterPro"/>
</dbReference>
<dbReference type="Pfam" id="PF02518">
    <property type="entry name" value="HATPase_c"/>
    <property type="match status" value="1"/>
</dbReference>
<dbReference type="SMART" id="SM00388">
    <property type="entry name" value="HisKA"/>
    <property type="match status" value="1"/>
</dbReference>
<dbReference type="InterPro" id="IPR004358">
    <property type="entry name" value="Sig_transdc_His_kin-like_C"/>
</dbReference>
<dbReference type="AlphaFoldDB" id="A0A432ZSA3"/>
<dbReference type="FunFam" id="3.30.565.10:FF:000006">
    <property type="entry name" value="Sensor histidine kinase WalK"/>
    <property type="match status" value="1"/>
</dbReference>
<feature type="transmembrane region" description="Helical" evidence="15">
    <location>
        <begin position="7"/>
        <end position="25"/>
    </location>
</feature>
<dbReference type="Pfam" id="PF00512">
    <property type="entry name" value="HisKA"/>
    <property type="match status" value="1"/>
</dbReference>
<dbReference type="Gene3D" id="3.30.565.10">
    <property type="entry name" value="Histidine kinase-like ATPase, C-terminal domain"/>
    <property type="match status" value="1"/>
</dbReference>
<evidence type="ECO:0000256" key="13">
    <source>
        <dbReference type="ARBA" id="ARBA00023012"/>
    </source>
</evidence>
<keyword evidence="11" id="KW-0067">ATP-binding</keyword>